<evidence type="ECO:0000313" key="1">
    <source>
        <dbReference type="EMBL" id="JAC61858.1"/>
    </source>
</evidence>
<dbReference type="AlphaFoldDB" id="A0A061QQ71"/>
<protein>
    <submittedName>
        <fullName evidence="1">Uncharacterized protein</fullName>
    </submittedName>
</protein>
<name>A0A061QQ71_9CHLO</name>
<reference evidence="1" key="1">
    <citation type="submission" date="2014-05" db="EMBL/GenBank/DDBJ databases">
        <title>The transcriptome of the halophilic microalga Tetraselmis sp. GSL018 isolated from the Great Salt Lake, Utah.</title>
        <authorList>
            <person name="Jinkerson R.E."/>
            <person name="D'Adamo S."/>
            <person name="Posewitz M.C."/>
        </authorList>
    </citation>
    <scope>NUCLEOTIDE SEQUENCE</scope>
    <source>
        <strain evidence="1">GSL018</strain>
    </source>
</reference>
<sequence length="182" mass="18908">SVPTALLLGGYPLCYSPLASPFLPPLKDPSARRQTPLIAASSRCRLRSACRLGRDRPPLLALPSSLAVASAPTCAFPAAIWCLSASLLFPSPLRRKGRHADGAEIPVGGTLRAGLPLALSGRDTVGGHSCTSSAQAASCTTPPTSVRWSCLAAKAPLARHWQESVRCPSPSCAGWLSGSRQS</sequence>
<feature type="non-terminal residue" evidence="1">
    <location>
        <position position="1"/>
    </location>
</feature>
<accession>A0A061QQ71</accession>
<proteinExistence type="predicted"/>
<dbReference type="EMBL" id="GBEZ01025199">
    <property type="protein sequence ID" value="JAC61858.1"/>
    <property type="molecule type" value="Transcribed_RNA"/>
</dbReference>
<gene>
    <name evidence="1" type="ORF">TSPGSL018_24977</name>
</gene>
<organism evidence="1">
    <name type="scientific">Tetraselmis sp. GSL018</name>
    <dbReference type="NCBI Taxonomy" id="582737"/>
    <lineage>
        <taxon>Eukaryota</taxon>
        <taxon>Viridiplantae</taxon>
        <taxon>Chlorophyta</taxon>
        <taxon>core chlorophytes</taxon>
        <taxon>Chlorodendrophyceae</taxon>
        <taxon>Chlorodendrales</taxon>
        <taxon>Chlorodendraceae</taxon>
        <taxon>Tetraselmis</taxon>
    </lineage>
</organism>
<feature type="non-terminal residue" evidence="1">
    <location>
        <position position="182"/>
    </location>
</feature>